<evidence type="ECO:0000256" key="1">
    <source>
        <dbReference type="SAM" id="MobiDB-lite"/>
    </source>
</evidence>
<gene>
    <name evidence="2" type="ORF">OSTLU_89546</name>
</gene>
<keyword evidence="3" id="KW-1185">Reference proteome</keyword>
<feature type="compositionally biased region" description="Acidic residues" evidence="1">
    <location>
        <begin position="380"/>
        <end position="399"/>
    </location>
</feature>
<dbReference type="AlphaFoldDB" id="A4S9X2"/>
<evidence type="ECO:0000313" key="3">
    <source>
        <dbReference type="Proteomes" id="UP000001568"/>
    </source>
</evidence>
<organism evidence="2 3">
    <name type="scientific">Ostreococcus lucimarinus (strain CCE9901)</name>
    <dbReference type="NCBI Taxonomy" id="436017"/>
    <lineage>
        <taxon>Eukaryota</taxon>
        <taxon>Viridiplantae</taxon>
        <taxon>Chlorophyta</taxon>
        <taxon>Mamiellophyceae</taxon>
        <taxon>Mamiellales</taxon>
        <taxon>Bathycoccaceae</taxon>
        <taxon>Ostreococcus</taxon>
    </lineage>
</organism>
<dbReference type="RefSeq" id="XP_001422141.1">
    <property type="nucleotide sequence ID" value="XM_001422104.1"/>
</dbReference>
<reference evidence="2 3" key="1">
    <citation type="journal article" date="2007" name="Proc. Natl. Acad. Sci. U.S.A.">
        <title>The tiny eukaryote Ostreococcus provides genomic insights into the paradox of plankton speciation.</title>
        <authorList>
            <person name="Palenik B."/>
            <person name="Grimwood J."/>
            <person name="Aerts A."/>
            <person name="Rouze P."/>
            <person name="Salamov A."/>
            <person name="Putnam N."/>
            <person name="Dupont C."/>
            <person name="Jorgensen R."/>
            <person name="Derelle E."/>
            <person name="Rombauts S."/>
            <person name="Zhou K."/>
            <person name="Otillar R."/>
            <person name="Merchant S.S."/>
            <person name="Podell S."/>
            <person name="Gaasterland T."/>
            <person name="Napoli C."/>
            <person name="Gendler K."/>
            <person name="Manuell A."/>
            <person name="Tai V."/>
            <person name="Vallon O."/>
            <person name="Piganeau G."/>
            <person name="Jancek S."/>
            <person name="Heijde M."/>
            <person name="Jabbari K."/>
            <person name="Bowler C."/>
            <person name="Lohr M."/>
            <person name="Robbens S."/>
            <person name="Werner G."/>
            <person name="Dubchak I."/>
            <person name="Pazour G.J."/>
            <person name="Ren Q."/>
            <person name="Paulsen I."/>
            <person name="Delwiche C."/>
            <person name="Schmutz J."/>
            <person name="Rokhsar D."/>
            <person name="Van de Peer Y."/>
            <person name="Moreau H."/>
            <person name="Grigoriev I.V."/>
        </authorList>
    </citation>
    <scope>NUCLEOTIDE SEQUENCE [LARGE SCALE GENOMIC DNA]</scope>
    <source>
        <strain evidence="2 3">CCE9901</strain>
    </source>
</reference>
<accession>A4S9X2</accession>
<dbReference type="STRING" id="436017.A4S9X2"/>
<protein>
    <submittedName>
        <fullName evidence="2">Uncharacterized protein</fullName>
    </submittedName>
</protein>
<dbReference type="Proteomes" id="UP000001568">
    <property type="component" value="Chromosome 17"/>
</dbReference>
<dbReference type="GeneID" id="5006199"/>
<dbReference type="HOGENOM" id="CLU_019201_0_0_1"/>
<dbReference type="GO" id="GO:0010343">
    <property type="term" value="P:singlet oxygen-mediated programmed cell death"/>
    <property type="evidence" value="ECO:0007669"/>
    <property type="project" value="InterPro"/>
</dbReference>
<dbReference type="PANTHER" id="PTHR33917">
    <property type="entry name" value="PROTEIN EXECUTER 1, CHLOROPLASTIC"/>
    <property type="match status" value="1"/>
</dbReference>
<name>A4S9X2_OSTLU</name>
<evidence type="ECO:0000313" key="2">
    <source>
        <dbReference type="EMBL" id="ABP00458.1"/>
    </source>
</evidence>
<dbReference type="Pfam" id="PF12014">
    <property type="entry name" value="Cyclin_D1_bind"/>
    <property type="match status" value="1"/>
</dbReference>
<proteinExistence type="predicted"/>
<dbReference type="InterPro" id="IPR044680">
    <property type="entry name" value="EX1/2"/>
</dbReference>
<dbReference type="eggNOG" id="ENOG502QQS3">
    <property type="taxonomic scope" value="Eukaryota"/>
</dbReference>
<feature type="region of interest" description="Disordered" evidence="1">
    <location>
        <begin position="378"/>
        <end position="399"/>
    </location>
</feature>
<dbReference type="OrthoDB" id="722566at2759"/>
<dbReference type="PANTHER" id="PTHR33917:SF3">
    <property type="entry name" value="PROTEIN EXECUTER 1, CHLOROPLASTIC"/>
    <property type="match status" value="1"/>
</dbReference>
<sequence>LEALEAQLEDAIESEDYASAASLKRAADALRASDDTGQMCEAYAKAIAEDRFEDAVRLRDAGVGLCGWWAGMEEVPQGEDDGERAEGDEAREHPTGVIMRISREHGRLVGSTYSSRDLADIVELNKAYPKGYDYDAGQPVMEIMLQEDADAAGGFRRDVMRLNYIPVSIPLVDDDEEEETTSSEALIEGGVGFIATQSESTSSTAVVDDATAAADVEDALRGAAREDIESVKEEIKAKLLGLDPSSGKTRDDALEEIGAMLDKFNDAINAEDDDDDDDDETLYDIKRTTAALHQEGLHAFVLTSDNEMLSLDDDDDDDGDDRRPFSHALDKEIEGFLATKWESMVPNADATASRGLGAGSHTALVNAVKEAAQEMFASQDENDEDLDEEYFGEGDDDDEDVDEVSAEELLALIGQDAVLHRPLPGRVRFQRIDPRLASGSRNDVFDGLYIGAFGPHGPEVLRMVRGRWGDDVGESNECVTAVKLTGDENVPCGAASFRAKVSKENLITEGSSYPDELGVLARYKGEGRVAKPGFADSHWVEGELLVLNGKGGSLTGGAELGFVWAVPGERRLLILFSSLVLPDVDVAKTR</sequence>
<dbReference type="OMA" id="MEQLHTC"/>
<dbReference type="EMBL" id="CP000597">
    <property type="protein sequence ID" value="ABP00458.1"/>
    <property type="molecule type" value="Genomic_DNA"/>
</dbReference>
<dbReference type="GO" id="GO:0042651">
    <property type="term" value="C:thylakoid membrane"/>
    <property type="evidence" value="ECO:0007669"/>
    <property type="project" value="TreeGrafter"/>
</dbReference>
<dbReference type="KEGG" id="olu:OSTLU_89546"/>
<feature type="non-terminal residue" evidence="2">
    <location>
        <position position="1"/>
    </location>
</feature>